<evidence type="ECO:0000256" key="7">
    <source>
        <dbReference type="RuleBase" id="RU368020"/>
    </source>
</evidence>
<dbReference type="InterPro" id="IPR017900">
    <property type="entry name" value="4Fe4S_Fe_S_CS"/>
</dbReference>
<reference evidence="9 10" key="1">
    <citation type="submission" date="2022-04" db="EMBL/GenBank/DDBJ databases">
        <title>Complete genome of Methanothermobacter tenebrarum strain RMAS.</title>
        <authorList>
            <person name="Nakamura K."/>
            <person name="Oshima K."/>
            <person name="Hattori M."/>
            <person name="Kamagata Y."/>
            <person name="Takamizawa K."/>
        </authorList>
    </citation>
    <scope>NUCLEOTIDE SEQUENCE [LARGE SCALE GENOMIC DNA]</scope>
    <source>
        <strain evidence="9 10">RMAS</strain>
    </source>
</reference>
<dbReference type="Proteomes" id="UP000831817">
    <property type="component" value="Chromosome"/>
</dbReference>
<feature type="domain" description="4Fe-4S ferredoxin-type" evidence="8">
    <location>
        <begin position="2"/>
        <end position="30"/>
    </location>
</feature>
<dbReference type="PANTHER" id="PTHR36923:SF3">
    <property type="entry name" value="FERREDOXIN"/>
    <property type="match status" value="1"/>
</dbReference>
<organism evidence="9 10">
    <name type="scientific">Methanothermobacter tenebrarum</name>
    <dbReference type="NCBI Taxonomy" id="680118"/>
    <lineage>
        <taxon>Archaea</taxon>
        <taxon>Methanobacteriati</taxon>
        <taxon>Methanobacteriota</taxon>
        <taxon>Methanomada group</taxon>
        <taxon>Methanobacteria</taxon>
        <taxon>Methanobacteriales</taxon>
        <taxon>Methanobacteriaceae</taxon>
        <taxon>Methanothermobacter</taxon>
    </lineage>
</organism>
<dbReference type="EMBL" id="AP025698">
    <property type="protein sequence ID" value="BDH79836.1"/>
    <property type="molecule type" value="Genomic_DNA"/>
</dbReference>
<keyword evidence="3 7" id="KW-0479">Metal-binding</keyword>
<evidence type="ECO:0000256" key="6">
    <source>
        <dbReference type="ARBA" id="ARBA00023014"/>
    </source>
</evidence>
<dbReference type="GeneID" id="71965741"/>
<proteinExistence type="predicted"/>
<evidence type="ECO:0000256" key="4">
    <source>
        <dbReference type="ARBA" id="ARBA00022982"/>
    </source>
</evidence>
<dbReference type="RefSeq" id="WP_248564153.1">
    <property type="nucleotide sequence ID" value="NZ_AP025698.1"/>
</dbReference>
<evidence type="ECO:0000256" key="2">
    <source>
        <dbReference type="ARBA" id="ARBA00022448"/>
    </source>
</evidence>
<dbReference type="PROSITE" id="PS51379">
    <property type="entry name" value="4FE4S_FER_2"/>
    <property type="match status" value="1"/>
</dbReference>
<protein>
    <recommendedName>
        <fullName evidence="7">Ferredoxin</fullName>
    </recommendedName>
</protein>
<dbReference type="Pfam" id="PF13459">
    <property type="entry name" value="Fer4_15"/>
    <property type="match status" value="1"/>
</dbReference>
<keyword evidence="10" id="KW-1185">Reference proteome</keyword>
<comment type="function">
    <text evidence="7">Ferredoxins are iron-sulfur proteins that transfer electrons in a wide variety of metabolic reactions.</text>
</comment>
<dbReference type="Gene3D" id="3.30.70.20">
    <property type="match status" value="1"/>
</dbReference>
<accession>A0ABN6PGS8</accession>
<evidence type="ECO:0000313" key="9">
    <source>
        <dbReference type="EMBL" id="BDH79836.1"/>
    </source>
</evidence>
<evidence type="ECO:0000259" key="8">
    <source>
        <dbReference type="PROSITE" id="PS51379"/>
    </source>
</evidence>
<evidence type="ECO:0000256" key="3">
    <source>
        <dbReference type="ARBA" id="ARBA00022723"/>
    </source>
</evidence>
<keyword evidence="2 7" id="KW-0813">Transport</keyword>
<sequence>MYLLELDRTMCVSCGTCIDICPEVFEFADDELSSIKGVELSDLQELEMDDPLCTIDAMENCPSGAISVHGG</sequence>
<comment type="cofactor">
    <cofactor evidence="1">
        <name>[4Fe-4S] cluster</name>
        <dbReference type="ChEBI" id="CHEBI:49883"/>
    </cofactor>
</comment>
<keyword evidence="6 7" id="KW-0411">Iron-sulfur</keyword>
<keyword evidence="5 7" id="KW-0408">Iron</keyword>
<dbReference type="InterPro" id="IPR001080">
    <property type="entry name" value="3Fe4S_ferredoxin"/>
</dbReference>
<gene>
    <name evidence="9" type="ORF">MTTB_12150</name>
</gene>
<keyword evidence="4 7" id="KW-0249">Electron transport</keyword>
<evidence type="ECO:0000256" key="1">
    <source>
        <dbReference type="ARBA" id="ARBA00001966"/>
    </source>
</evidence>
<evidence type="ECO:0000256" key="5">
    <source>
        <dbReference type="ARBA" id="ARBA00023004"/>
    </source>
</evidence>
<dbReference type="PANTHER" id="PTHR36923">
    <property type="entry name" value="FERREDOXIN"/>
    <property type="match status" value="1"/>
</dbReference>
<dbReference type="PRINTS" id="PR00352">
    <property type="entry name" value="3FE4SFRDOXIN"/>
</dbReference>
<dbReference type="SUPFAM" id="SSF54862">
    <property type="entry name" value="4Fe-4S ferredoxins"/>
    <property type="match status" value="1"/>
</dbReference>
<dbReference type="InterPro" id="IPR017896">
    <property type="entry name" value="4Fe4S_Fe-S-bd"/>
</dbReference>
<dbReference type="InterPro" id="IPR051269">
    <property type="entry name" value="Fe-S_cluster_ET"/>
</dbReference>
<evidence type="ECO:0000313" key="10">
    <source>
        <dbReference type="Proteomes" id="UP000831817"/>
    </source>
</evidence>
<dbReference type="PROSITE" id="PS00198">
    <property type="entry name" value="4FE4S_FER_1"/>
    <property type="match status" value="1"/>
</dbReference>
<name>A0ABN6PGS8_9EURY</name>